<proteinExistence type="predicted"/>
<feature type="non-terminal residue" evidence="2">
    <location>
        <position position="307"/>
    </location>
</feature>
<evidence type="ECO:0000313" key="2">
    <source>
        <dbReference type="EMBL" id="ETO22651.1"/>
    </source>
</evidence>
<organism evidence="2 3">
    <name type="scientific">Reticulomyxa filosa</name>
    <dbReference type="NCBI Taxonomy" id="46433"/>
    <lineage>
        <taxon>Eukaryota</taxon>
        <taxon>Sar</taxon>
        <taxon>Rhizaria</taxon>
        <taxon>Retaria</taxon>
        <taxon>Foraminifera</taxon>
        <taxon>Monothalamids</taxon>
        <taxon>Reticulomyxidae</taxon>
        <taxon>Reticulomyxa</taxon>
    </lineage>
</organism>
<dbReference type="PANTHER" id="PTHR48219">
    <property type="entry name" value="VACUOLAR PROTEIN SORTING-ASSOCIATED PROTEIN 62-RELATED"/>
    <property type="match status" value="1"/>
</dbReference>
<feature type="domain" description="Peroxin/Ferlin" evidence="1">
    <location>
        <begin position="73"/>
        <end position="108"/>
    </location>
</feature>
<dbReference type="InterPro" id="IPR010482">
    <property type="entry name" value="TECPR1-like_DysF"/>
</dbReference>
<evidence type="ECO:0000313" key="3">
    <source>
        <dbReference type="Proteomes" id="UP000023152"/>
    </source>
</evidence>
<dbReference type="SMART" id="SM00694">
    <property type="entry name" value="DysFC"/>
    <property type="match status" value="1"/>
</dbReference>
<dbReference type="InterPro" id="IPR006614">
    <property type="entry name" value="Peroxin/Ferlin"/>
</dbReference>
<dbReference type="Pfam" id="PF06398">
    <property type="entry name" value="Pex24p"/>
    <property type="match status" value="1"/>
</dbReference>
<dbReference type="GO" id="GO:0098588">
    <property type="term" value="C:bounding membrane of organelle"/>
    <property type="evidence" value="ECO:0007669"/>
    <property type="project" value="UniProtKB-ARBA"/>
</dbReference>
<dbReference type="Proteomes" id="UP000023152">
    <property type="component" value="Unassembled WGS sequence"/>
</dbReference>
<feature type="non-terminal residue" evidence="2">
    <location>
        <position position="1"/>
    </location>
</feature>
<accession>X6N9B4</accession>
<evidence type="ECO:0000259" key="1">
    <source>
        <dbReference type="SMART" id="SM00694"/>
    </source>
</evidence>
<dbReference type="InterPro" id="IPR009291">
    <property type="entry name" value="Vps62"/>
</dbReference>
<protein>
    <submittedName>
        <fullName evidence="2">Galectin</fullName>
    </submittedName>
</protein>
<sequence length="307" mass="35087">SDTEVETTDYLYENQRWFMHRWASPYLPKDPTHWSDVNGNFKTQGMVNKSIPNDWEWTKDWQIDVNQHTNKNGWAYAPEFGGIIWHPKRSHLLHQVRRRKWYRTRVRSKPLSSLKNAVQSVKGAPTPGQFAMSPRMSMSMAGDEEVQTTESLADVEESSEMKPLLVSYCNRFEIAWSTANVIEASGYQCSVWKPVLADDEYCLGYLVTPERNFPVNTFLVTVKEGGLDKDAFARPIGFEMKWSTKFMESSAKVDGFGGFYKPKPPQGYVSLGDVAIFKKSGSVSLDDFPKVVCIKAEYIEVVMRSGF</sequence>
<comment type="caution">
    <text evidence="2">The sequence shown here is derived from an EMBL/GenBank/DDBJ whole genome shotgun (WGS) entry which is preliminary data.</text>
</comment>
<reference evidence="2 3" key="1">
    <citation type="journal article" date="2013" name="Curr. Biol.">
        <title>The Genome of the Foraminiferan Reticulomyxa filosa.</title>
        <authorList>
            <person name="Glockner G."/>
            <person name="Hulsmann N."/>
            <person name="Schleicher M."/>
            <person name="Noegel A.A."/>
            <person name="Eichinger L."/>
            <person name="Gallinger C."/>
            <person name="Pawlowski J."/>
            <person name="Sierra R."/>
            <person name="Euteneuer U."/>
            <person name="Pillet L."/>
            <person name="Moustafa A."/>
            <person name="Platzer M."/>
            <person name="Groth M."/>
            <person name="Szafranski K."/>
            <person name="Schliwa M."/>
        </authorList>
    </citation>
    <scope>NUCLEOTIDE SEQUENCE [LARGE SCALE GENOMIC DNA]</scope>
</reference>
<dbReference type="EMBL" id="ASPP01010575">
    <property type="protein sequence ID" value="ETO22651.1"/>
    <property type="molecule type" value="Genomic_DNA"/>
</dbReference>
<keyword evidence="3" id="KW-1185">Reference proteome</keyword>
<dbReference type="GO" id="GO:0005737">
    <property type="term" value="C:cytoplasm"/>
    <property type="evidence" value="ECO:0007669"/>
    <property type="project" value="UniProtKB-ARBA"/>
</dbReference>
<dbReference type="OrthoDB" id="428159at2759"/>
<gene>
    <name evidence="2" type="ORF">RFI_14542</name>
</gene>
<dbReference type="AlphaFoldDB" id="X6N9B4"/>
<dbReference type="Pfam" id="PF06101">
    <property type="entry name" value="Vps62"/>
    <property type="match status" value="1"/>
</dbReference>
<name>X6N9B4_RETFI</name>
<dbReference type="PANTHER" id="PTHR48219:SF2">
    <property type="entry name" value="VACUOLAR PROTEIN SORTING-ASSOCIATED PROTEIN 62"/>
    <property type="match status" value="1"/>
</dbReference>